<protein>
    <recommendedName>
        <fullName evidence="5">Aminopeptidase N</fullName>
        <ecNumber evidence="4">3.4.11.2</ecNumber>
    </recommendedName>
    <alternativeName>
        <fullName evidence="12">Alanine aminopeptidase</fullName>
    </alternativeName>
    <alternativeName>
        <fullName evidence="13">Lysyl aminopeptidase</fullName>
    </alternativeName>
</protein>
<evidence type="ECO:0000256" key="8">
    <source>
        <dbReference type="ARBA" id="ARBA00022723"/>
    </source>
</evidence>
<evidence type="ECO:0000313" key="18">
    <source>
        <dbReference type="Proteomes" id="UP001215216"/>
    </source>
</evidence>
<dbReference type="NCBIfam" id="TIGR02412">
    <property type="entry name" value="pepN_strep_liv"/>
    <property type="match status" value="1"/>
</dbReference>
<accession>A0ABY8G1R4</accession>
<dbReference type="InterPro" id="IPR014782">
    <property type="entry name" value="Peptidase_M1_dom"/>
</dbReference>
<dbReference type="EC" id="3.4.11.2" evidence="4"/>
<dbReference type="Pfam" id="PF17900">
    <property type="entry name" value="Peptidase_M1_N"/>
    <property type="match status" value="1"/>
</dbReference>
<keyword evidence="11" id="KW-0482">Metalloprotease</keyword>
<comment type="catalytic activity">
    <reaction evidence="1">
        <text>Release of an N-terminal amino acid, Xaa-|-Yaa- from a peptide, amide or arylamide. Xaa is preferably Ala, but may be most amino acids including Pro (slow action). When a terminal hydrophobic residue is followed by a prolyl residue, the two may be released as an intact Xaa-Pro dipeptide.</text>
        <dbReference type="EC" id="3.4.11.2"/>
    </reaction>
</comment>
<dbReference type="SUPFAM" id="SSF63737">
    <property type="entry name" value="Leukotriene A4 hydrolase N-terminal domain"/>
    <property type="match status" value="1"/>
</dbReference>
<evidence type="ECO:0000256" key="2">
    <source>
        <dbReference type="ARBA" id="ARBA00001947"/>
    </source>
</evidence>
<dbReference type="PANTHER" id="PTHR11533">
    <property type="entry name" value="PROTEASE M1 ZINC METALLOPROTEASE"/>
    <property type="match status" value="1"/>
</dbReference>
<proteinExistence type="inferred from homology"/>
<dbReference type="CDD" id="cd09602">
    <property type="entry name" value="M1_APN"/>
    <property type="match status" value="1"/>
</dbReference>
<evidence type="ECO:0000256" key="9">
    <source>
        <dbReference type="ARBA" id="ARBA00022801"/>
    </source>
</evidence>
<dbReference type="Pfam" id="PF01433">
    <property type="entry name" value="Peptidase_M1"/>
    <property type="match status" value="1"/>
</dbReference>
<feature type="domain" description="Aminopeptidase N-like N-terminal" evidence="16">
    <location>
        <begin position="89"/>
        <end position="195"/>
    </location>
</feature>
<dbReference type="SUPFAM" id="SSF55486">
    <property type="entry name" value="Metalloproteases ('zincins'), catalytic domain"/>
    <property type="match status" value="1"/>
</dbReference>
<organism evidence="17 18">
    <name type="scientific">Arcanobacterium canis</name>
    <dbReference type="NCBI Taxonomy" id="999183"/>
    <lineage>
        <taxon>Bacteria</taxon>
        <taxon>Bacillati</taxon>
        <taxon>Actinomycetota</taxon>
        <taxon>Actinomycetes</taxon>
        <taxon>Actinomycetales</taxon>
        <taxon>Actinomycetaceae</taxon>
        <taxon>Arcanobacterium</taxon>
    </lineage>
</organism>
<evidence type="ECO:0000259" key="14">
    <source>
        <dbReference type="Pfam" id="PF01433"/>
    </source>
</evidence>
<dbReference type="Gene3D" id="1.10.390.10">
    <property type="entry name" value="Neutral Protease Domain 2"/>
    <property type="match status" value="1"/>
</dbReference>
<evidence type="ECO:0000256" key="7">
    <source>
        <dbReference type="ARBA" id="ARBA00022670"/>
    </source>
</evidence>
<evidence type="ECO:0000256" key="11">
    <source>
        <dbReference type="ARBA" id="ARBA00023049"/>
    </source>
</evidence>
<keyword evidence="9 17" id="KW-0378">Hydrolase</keyword>
<evidence type="ECO:0000256" key="10">
    <source>
        <dbReference type="ARBA" id="ARBA00022833"/>
    </source>
</evidence>
<dbReference type="InterPro" id="IPR001930">
    <property type="entry name" value="Peptidase_M1"/>
</dbReference>
<dbReference type="EMBL" id="CP121208">
    <property type="protein sequence ID" value="WFM84178.1"/>
    <property type="molecule type" value="Genomic_DNA"/>
</dbReference>
<dbReference type="Proteomes" id="UP001215216">
    <property type="component" value="Chromosome"/>
</dbReference>
<name>A0ABY8G1R4_9ACTO</name>
<evidence type="ECO:0000256" key="1">
    <source>
        <dbReference type="ARBA" id="ARBA00000098"/>
    </source>
</evidence>
<evidence type="ECO:0000256" key="13">
    <source>
        <dbReference type="ARBA" id="ARBA00031533"/>
    </source>
</evidence>
<dbReference type="InterPro" id="IPR012778">
    <property type="entry name" value="Pept_M1_aminopeptidase"/>
</dbReference>
<keyword evidence="6 17" id="KW-0031">Aminopeptidase</keyword>
<dbReference type="RefSeq" id="WP_278013573.1">
    <property type="nucleotide sequence ID" value="NZ_CP121208.1"/>
</dbReference>
<evidence type="ECO:0000256" key="12">
    <source>
        <dbReference type="ARBA" id="ARBA00029811"/>
    </source>
</evidence>
<dbReference type="InterPro" id="IPR042097">
    <property type="entry name" value="Aminopeptidase_N-like_N_sf"/>
</dbReference>
<dbReference type="InterPro" id="IPR027268">
    <property type="entry name" value="Peptidase_M4/M1_CTD_sf"/>
</dbReference>
<keyword evidence="7" id="KW-0645">Protease</keyword>
<feature type="domain" description="Peptidase M1 membrane alanine aminopeptidase" evidence="14">
    <location>
        <begin position="236"/>
        <end position="447"/>
    </location>
</feature>
<dbReference type="InterPro" id="IPR045357">
    <property type="entry name" value="Aminopeptidase_N-like_N"/>
</dbReference>
<dbReference type="InterPro" id="IPR050344">
    <property type="entry name" value="Peptidase_M1_aminopeptidases"/>
</dbReference>
<evidence type="ECO:0000259" key="15">
    <source>
        <dbReference type="Pfam" id="PF11838"/>
    </source>
</evidence>
<evidence type="ECO:0000256" key="5">
    <source>
        <dbReference type="ARBA" id="ARBA00015611"/>
    </source>
</evidence>
<dbReference type="Gene3D" id="2.60.40.1730">
    <property type="entry name" value="tricorn interacting facor f3 domain"/>
    <property type="match status" value="1"/>
</dbReference>
<comment type="similarity">
    <text evidence="3">Belongs to the peptidase M1 family.</text>
</comment>
<keyword evidence="8" id="KW-0479">Metal-binding</keyword>
<sequence length="833" mass="92367">MTENLQRFEAMARSSALEIATYRIHLDLSESTTSQRTFPTSTVVQLTAHKDIQTFMDFIGESVSFVRIDEEIFTPQFDGARVTLPILTAGDHEIEVRGRAVYSRTGEGLHRFVDPADGETYLYSQFEPADARRVFPNFEQPDLKASFLISMTAPASWTVISNERQVNSRPAGENSQGTALMRFGFQDTKRMSTYLTAFIAGPYARFADEYDGIALGFYTRKTLAPFFDADAVALITKQGLATFPAAFGMPYPWGKYDSIFVPEYNLGAMENPGAVTFNEDAYIYRGAATRAQYAGRANTILHEMSHMWFGDLVTPQWWDDLWLKESFAEFMGAWASAEATEFTEAWSAFAGARISWAMANDQCPTTHPIVADIPDLEAADQNFDGITYAKGAAVLRQLVAFVGQDAFFAGARTYFQAHKFANATLKDLLHELEVASNRDLSEWARQWLQSTSVSTIRAERTPEGLRLIQEGTDSHGTPITRPHRFSVQSLRKEGNTLVTVANVQVELTTDVVIAWESLGGADVDALVPNAGAQTYAKIALDERSLDAVLESDVDDELTRSVVSTALWQMVRDARLNPRQYVTFVLSQPTAQPSLLSQRTTAALSVALHLAHPNLRHELIEQLYDGARANVESLEPGTDAHTTWSRTLARAATMVPRSGSVLRELLEKTTDQDLRWGYFKALAALGVAGEAELEAELRASGSSADQVAHLEAMSLMPGTRATTLDRLLNGENSNLEAQALINGFAHPTGADEARAALPRYFDRATEIWDKFSQEIAERILYGLYPASDLDQSDDLAAAYAWLEAHHEAPGALRKLILDEADDHERKLTIQRTFQ</sequence>
<evidence type="ECO:0000256" key="3">
    <source>
        <dbReference type="ARBA" id="ARBA00010136"/>
    </source>
</evidence>
<keyword evidence="10" id="KW-0862">Zinc</keyword>
<gene>
    <name evidence="17" type="primary">pepN</name>
    <name evidence="17" type="ORF">P7079_04210</name>
</gene>
<comment type="cofactor">
    <cofactor evidence="2">
        <name>Zn(2+)</name>
        <dbReference type="ChEBI" id="CHEBI:29105"/>
    </cofactor>
</comment>
<dbReference type="GO" id="GO:0016285">
    <property type="term" value="F:alanyl aminopeptidase activity"/>
    <property type="evidence" value="ECO:0007669"/>
    <property type="project" value="UniProtKB-EC"/>
</dbReference>
<keyword evidence="18" id="KW-1185">Reference proteome</keyword>
<evidence type="ECO:0000259" key="16">
    <source>
        <dbReference type="Pfam" id="PF17900"/>
    </source>
</evidence>
<dbReference type="Pfam" id="PF11838">
    <property type="entry name" value="ERAP1_C"/>
    <property type="match status" value="1"/>
</dbReference>
<evidence type="ECO:0000256" key="6">
    <source>
        <dbReference type="ARBA" id="ARBA00022438"/>
    </source>
</evidence>
<evidence type="ECO:0000256" key="4">
    <source>
        <dbReference type="ARBA" id="ARBA00012564"/>
    </source>
</evidence>
<feature type="domain" description="ERAP1-like C-terminal" evidence="15">
    <location>
        <begin position="527"/>
        <end position="814"/>
    </location>
</feature>
<dbReference type="PRINTS" id="PR00756">
    <property type="entry name" value="ALADIPTASE"/>
</dbReference>
<evidence type="ECO:0000313" key="17">
    <source>
        <dbReference type="EMBL" id="WFM84178.1"/>
    </source>
</evidence>
<dbReference type="InterPro" id="IPR024571">
    <property type="entry name" value="ERAP1-like_C_dom"/>
</dbReference>
<dbReference type="PANTHER" id="PTHR11533:SF174">
    <property type="entry name" value="PUROMYCIN-SENSITIVE AMINOPEPTIDASE-RELATED"/>
    <property type="match status" value="1"/>
</dbReference>
<reference evidence="17 18" key="1">
    <citation type="submission" date="2023-03" db="EMBL/GenBank/DDBJ databases">
        <title>Complete genome of Arcanobacterium canis strain DSM 25104 isolated in 2010 from a canine otitis externa in Germany.</title>
        <authorList>
            <person name="Borowiak M."/>
            <person name="Kreitlow A."/>
            <person name="Malorny B."/>
            <person name="Laemmler C."/>
            <person name="Prenger-Berninghoff E."/>
            <person name="Ploetz M."/>
            <person name="Abdulmawjood A."/>
        </authorList>
    </citation>
    <scope>NUCLEOTIDE SEQUENCE [LARGE SCALE GENOMIC DNA]</scope>
    <source>
        <strain evidence="17 18">DSM 25104</strain>
    </source>
</reference>